<evidence type="ECO:0000259" key="1">
    <source>
        <dbReference type="PROSITE" id="PS51186"/>
    </source>
</evidence>
<dbReference type="AlphaFoldDB" id="A0A561CK48"/>
<gene>
    <name evidence="2" type="ORF">FB550_12112</name>
</gene>
<dbReference type="PROSITE" id="PS51186">
    <property type="entry name" value="GNAT"/>
    <property type="match status" value="1"/>
</dbReference>
<sequence length="158" mass="18093">MKVTVKLAEENDVVTAHRLMLEAFEEYQHIEVPSSALNESLSSVYEKYLNGTEKILLCLIDEKPQGSLRFKVGEDALYFMRVSVSLSARGNRLATTMLNWLEEYALHLNLSKLKCRVRMSLPKNILLYESLGYFITKKETVINPNGYEVKTVVMEKAL</sequence>
<dbReference type="InterPro" id="IPR000182">
    <property type="entry name" value="GNAT_dom"/>
</dbReference>
<keyword evidence="2" id="KW-0808">Transferase</keyword>
<dbReference type="SUPFAM" id="SSF55729">
    <property type="entry name" value="Acyl-CoA N-acyltransferases (Nat)"/>
    <property type="match status" value="1"/>
</dbReference>
<keyword evidence="3" id="KW-1185">Reference proteome</keyword>
<reference evidence="2 3" key="1">
    <citation type="submission" date="2019-06" db="EMBL/GenBank/DDBJ databases">
        <title>Sorghum-associated microbial communities from plants grown in Nebraska, USA.</title>
        <authorList>
            <person name="Schachtman D."/>
        </authorList>
    </citation>
    <scope>NUCLEOTIDE SEQUENCE [LARGE SCALE GENOMIC DNA]</scope>
    <source>
        <strain evidence="2 3">2482</strain>
    </source>
</reference>
<dbReference type="InterPro" id="IPR016181">
    <property type="entry name" value="Acyl_CoA_acyltransferase"/>
</dbReference>
<protein>
    <submittedName>
        <fullName evidence="2">Acetyltransferase (GNAT) family protein</fullName>
    </submittedName>
</protein>
<dbReference type="Pfam" id="PF00583">
    <property type="entry name" value="Acetyltransf_1"/>
    <property type="match status" value="1"/>
</dbReference>
<dbReference type="RefSeq" id="WP_144568145.1">
    <property type="nucleotide sequence ID" value="NZ_VIVN01000021.1"/>
</dbReference>
<name>A0A561CK48_9BACI</name>
<feature type="domain" description="N-acetyltransferase" evidence="1">
    <location>
        <begin position="3"/>
        <end position="158"/>
    </location>
</feature>
<evidence type="ECO:0000313" key="2">
    <source>
        <dbReference type="EMBL" id="TWD91571.1"/>
    </source>
</evidence>
<accession>A0A561CK48</accession>
<proteinExistence type="predicted"/>
<dbReference type="Proteomes" id="UP000319671">
    <property type="component" value="Unassembled WGS sequence"/>
</dbReference>
<organism evidence="2 3">
    <name type="scientific">Neobacillus bataviensis</name>
    <dbReference type="NCBI Taxonomy" id="220685"/>
    <lineage>
        <taxon>Bacteria</taxon>
        <taxon>Bacillati</taxon>
        <taxon>Bacillota</taxon>
        <taxon>Bacilli</taxon>
        <taxon>Bacillales</taxon>
        <taxon>Bacillaceae</taxon>
        <taxon>Neobacillus</taxon>
    </lineage>
</organism>
<dbReference type="Gene3D" id="3.40.630.30">
    <property type="match status" value="1"/>
</dbReference>
<dbReference type="EMBL" id="VIVN01000021">
    <property type="protein sequence ID" value="TWD91571.1"/>
    <property type="molecule type" value="Genomic_DNA"/>
</dbReference>
<comment type="caution">
    <text evidence="2">The sequence shown here is derived from an EMBL/GenBank/DDBJ whole genome shotgun (WGS) entry which is preliminary data.</text>
</comment>
<evidence type="ECO:0000313" key="3">
    <source>
        <dbReference type="Proteomes" id="UP000319671"/>
    </source>
</evidence>
<dbReference type="CDD" id="cd04301">
    <property type="entry name" value="NAT_SF"/>
    <property type="match status" value="1"/>
</dbReference>
<dbReference type="GO" id="GO:0016747">
    <property type="term" value="F:acyltransferase activity, transferring groups other than amino-acyl groups"/>
    <property type="evidence" value="ECO:0007669"/>
    <property type="project" value="InterPro"/>
</dbReference>